<comment type="caution">
    <text evidence="2">The sequence shown here is derived from an EMBL/GenBank/DDBJ whole genome shotgun (WGS) entry which is preliminary data.</text>
</comment>
<feature type="chain" id="PRO_5035751471" description="Transmembrane protein" evidence="1">
    <location>
        <begin position="24"/>
        <end position="107"/>
    </location>
</feature>
<gene>
    <name evidence="2" type="ORF">Mgra_00004159</name>
</gene>
<evidence type="ECO:0000313" key="3">
    <source>
        <dbReference type="Proteomes" id="UP000605970"/>
    </source>
</evidence>
<dbReference type="Proteomes" id="UP000605970">
    <property type="component" value="Unassembled WGS sequence"/>
</dbReference>
<organism evidence="2 3">
    <name type="scientific">Meloidogyne graminicola</name>
    <dbReference type="NCBI Taxonomy" id="189291"/>
    <lineage>
        <taxon>Eukaryota</taxon>
        <taxon>Metazoa</taxon>
        <taxon>Ecdysozoa</taxon>
        <taxon>Nematoda</taxon>
        <taxon>Chromadorea</taxon>
        <taxon>Rhabditida</taxon>
        <taxon>Tylenchina</taxon>
        <taxon>Tylenchomorpha</taxon>
        <taxon>Tylenchoidea</taxon>
        <taxon>Meloidogynidae</taxon>
        <taxon>Meloidogyninae</taxon>
        <taxon>Meloidogyne</taxon>
    </lineage>
</organism>
<keyword evidence="1" id="KW-0732">Signal</keyword>
<reference evidence="2" key="1">
    <citation type="journal article" date="2020" name="Ecol. Evol.">
        <title>Genome structure and content of the rice root-knot nematode (Meloidogyne graminicola).</title>
        <authorList>
            <person name="Phan N.T."/>
            <person name="Danchin E.G.J."/>
            <person name="Klopp C."/>
            <person name="Perfus-Barbeoch L."/>
            <person name="Kozlowski D.K."/>
            <person name="Koutsovoulos G.D."/>
            <person name="Lopez-Roques C."/>
            <person name="Bouchez O."/>
            <person name="Zahm M."/>
            <person name="Besnard G."/>
            <person name="Bellafiore S."/>
        </authorList>
    </citation>
    <scope>NUCLEOTIDE SEQUENCE</scope>
    <source>
        <strain evidence="2">VN-18</strain>
    </source>
</reference>
<feature type="signal peptide" evidence="1">
    <location>
        <begin position="1"/>
        <end position="23"/>
    </location>
</feature>
<proteinExistence type="predicted"/>
<evidence type="ECO:0000256" key="1">
    <source>
        <dbReference type="SAM" id="SignalP"/>
    </source>
</evidence>
<evidence type="ECO:0000313" key="2">
    <source>
        <dbReference type="EMBL" id="KAF7636377.1"/>
    </source>
</evidence>
<protein>
    <recommendedName>
        <fullName evidence="4">Transmembrane protein</fullName>
    </recommendedName>
</protein>
<evidence type="ECO:0008006" key="4">
    <source>
        <dbReference type="Google" id="ProtNLM"/>
    </source>
</evidence>
<keyword evidence="3" id="KW-1185">Reference proteome</keyword>
<name>A0A8S9ZT62_9BILA</name>
<dbReference type="AlphaFoldDB" id="A0A8S9ZT62"/>
<dbReference type="EMBL" id="JABEBT010000030">
    <property type="protein sequence ID" value="KAF7636377.1"/>
    <property type="molecule type" value="Genomic_DNA"/>
</dbReference>
<accession>A0A8S9ZT62</accession>
<sequence length="107" mass="12264">MKNFNILFLFLILFCFKIKSTIQATTTSYTFCGNTFFNSQANTLFDKQCGNFRKMAASCCNDKTKCNEYQCNANFCNALLNTFMNNNVLKNPCCQTIMNFFNCGIQV</sequence>